<dbReference type="RefSeq" id="WP_277192161.1">
    <property type="nucleotide sequence ID" value="NZ_JAROAV010000028.1"/>
</dbReference>
<gene>
    <name evidence="2" type="ORF">P4R38_10990</name>
</gene>
<evidence type="ECO:0000313" key="3">
    <source>
        <dbReference type="Proteomes" id="UP001528912"/>
    </source>
</evidence>
<keyword evidence="3" id="KW-1185">Reference proteome</keyword>
<accession>A0ABT6C7T7</accession>
<sequence>MSLPYAEPLTLREPADLVVPEPPRRGESGGGPCGACDWSDRADVLWSDEHWHLHNPGSTSLRGAVWLASAEHVDSFSDLSPEGQAGFGVVCAKVDRALLGLGDVARVHLYRWGDGGSHFHVWFLPRPLGRLDMAGHLLPVWEDAMEPLPREEIARTGERIRTAMAAA</sequence>
<dbReference type="InterPro" id="IPR036265">
    <property type="entry name" value="HIT-like_sf"/>
</dbReference>
<dbReference type="Gene3D" id="3.30.428.10">
    <property type="entry name" value="HIT-like"/>
    <property type="match status" value="1"/>
</dbReference>
<dbReference type="SUPFAM" id="SSF54197">
    <property type="entry name" value="HIT-like"/>
    <property type="match status" value="1"/>
</dbReference>
<name>A0ABT6C7T7_9MICO</name>
<dbReference type="EMBL" id="JAROAV010000028">
    <property type="protein sequence ID" value="MDF8264771.1"/>
    <property type="molecule type" value="Genomic_DNA"/>
</dbReference>
<proteinExistence type="predicted"/>
<evidence type="ECO:0000313" key="2">
    <source>
        <dbReference type="EMBL" id="MDF8264771.1"/>
    </source>
</evidence>
<organism evidence="2 3">
    <name type="scientific">Luteipulveratus flavus</name>
    <dbReference type="NCBI Taxonomy" id="3031728"/>
    <lineage>
        <taxon>Bacteria</taxon>
        <taxon>Bacillati</taxon>
        <taxon>Actinomycetota</taxon>
        <taxon>Actinomycetes</taxon>
        <taxon>Micrococcales</taxon>
        <taxon>Dermacoccaceae</taxon>
        <taxon>Luteipulveratus</taxon>
    </lineage>
</organism>
<evidence type="ECO:0008006" key="4">
    <source>
        <dbReference type="Google" id="ProtNLM"/>
    </source>
</evidence>
<comment type="caution">
    <text evidence="2">The sequence shown here is derived from an EMBL/GenBank/DDBJ whole genome shotgun (WGS) entry which is preliminary data.</text>
</comment>
<feature type="region of interest" description="Disordered" evidence="1">
    <location>
        <begin position="14"/>
        <end position="33"/>
    </location>
</feature>
<reference evidence="2 3" key="1">
    <citation type="submission" date="2023-03" db="EMBL/GenBank/DDBJ databases">
        <title>YIM 133296 draft genome.</title>
        <authorList>
            <person name="Xiong L."/>
        </authorList>
    </citation>
    <scope>NUCLEOTIDE SEQUENCE [LARGE SCALE GENOMIC DNA]</scope>
    <source>
        <strain evidence="2 3">YIM 133296</strain>
    </source>
</reference>
<dbReference type="Proteomes" id="UP001528912">
    <property type="component" value="Unassembled WGS sequence"/>
</dbReference>
<protein>
    <recommendedName>
        <fullName evidence="4">Diadenosine tetraphosphate (Ap4A) hydrolase</fullName>
    </recommendedName>
</protein>
<evidence type="ECO:0000256" key="1">
    <source>
        <dbReference type="SAM" id="MobiDB-lite"/>
    </source>
</evidence>